<sequence length="270" mass="31165">MSETRPMIASRWGMWPYSLTKARVYVEKVTGTFYKLTKGQLIRYIPTEELDYAIKNPSVERIDYKIKNSNIIEGGSFKIKFKDGKVETIKIGEPQLLKYGLEYGYNDAWNFKGVVTGTFYKLMPTPTFEGIDNDENNREYFREKRVAYVFIDDLTMTNSERETGNSVNRELLKEAREDLSKSLQNVNKYITSTPFVSEYLELKRKAADNSRARARVMEEKKELNNAIYGNHSKSTIFAESLGTVGGPGYGGGKRKSKKNKTRKHRKTRKH</sequence>
<name>A0A6C0DG36_9ZZZZ</name>
<feature type="compositionally biased region" description="Basic residues" evidence="1">
    <location>
        <begin position="252"/>
        <end position="270"/>
    </location>
</feature>
<dbReference type="EMBL" id="MN739613">
    <property type="protein sequence ID" value="QHT15463.1"/>
    <property type="molecule type" value="Genomic_DNA"/>
</dbReference>
<protein>
    <submittedName>
        <fullName evidence="2">Uncharacterized protein</fullName>
    </submittedName>
</protein>
<organism evidence="2">
    <name type="scientific">viral metagenome</name>
    <dbReference type="NCBI Taxonomy" id="1070528"/>
    <lineage>
        <taxon>unclassified sequences</taxon>
        <taxon>metagenomes</taxon>
        <taxon>organismal metagenomes</taxon>
    </lineage>
</organism>
<accession>A0A6C0DG36</accession>
<reference evidence="2" key="1">
    <citation type="journal article" date="2020" name="Nature">
        <title>Giant virus diversity and host interactions through global metagenomics.</title>
        <authorList>
            <person name="Schulz F."/>
            <person name="Roux S."/>
            <person name="Paez-Espino D."/>
            <person name="Jungbluth S."/>
            <person name="Walsh D.A."/>
            <person name="Denef V.J."/>
            <person name="McMahon K.D."/>
            <person name="Konstantinidis K.T."/>
            <person name="Eloe-Fadrosh E.A."/>
            <person name="Kyrpides N.C."/>
            <person name="Woyke T."/>
        </authorList>
    </citation>
    <scope>NUCLEOTIDE SEQUENCE</scope>
    <source>
        <strain evidence="2">GVMAG-M-3300023174-176</strain>
    </source>
</reference>
<dbReference type="AlphaFoldDB" id="A0A6C0DG36"/>
<proteinExistence type="predicted"/>
<evidence type="ECO:0000313" key="2">
    <source>
        <dbReference type="EMBL" id="QHT15463.1"/>
    </source>
</evidence>
<evidence type="ECO:0000256" key="1">
    <source>
        <dbReference type="SAM" id="MobiDB-lite"/>
    </source>
</evidence>
<feature type="region of interest" description="Disordered" evidence="1">
    <location>
        <begin position="241"/>
        <end position="270"/>
    </location>
</feature>